<keyword evidence="2" id="KW-0732">Signal</keyword>
<feature type="region of interest" description="Disordered" evidence="1">
    <location>
        <begin position="166"/>
        <end position="196"/>
    </location>
</feature>
<dbReference type="Proteomes" id="UP000236728">
    <property type="component" value="Unassembled WGS sequence"/>
</dbReference>
<evidence type="ECO:0000256" key="2">
    <source>
        <dbReference type="SAM" id="SignalP"/>
    </source>
</evidence>
<protein>
    <submittedName>
        <fullName evidence="3">Soil-associated protein, TIGR03435 family</fullName>
    </submittedName>
</protein>
<feature type="compositionally biased region" description="Basic and acidic residues" evidence="1">
    <location>
        <begin position="174"/>
        <end position="187"/>
    </location>
</feature>
<gene>
    <name evidence="3" type="ORF">SAMN05421819_2019</name>
</gene>
<dbReference type="EMBL" id="FNVA01000003">
    <property type="protein sequence ID" value="SEG16385.1"/>
    <property type="molecule type" value="Genomic_DNA"/>
</dbReference>
<dbReference type="AlphaFoldDB" id="A0A1H5XXX3"/>
<accession>A0A1H5XXX3</accession>
<feature type="chain" id="PRO_5009289960" evidence="2">
    <location>
        <begin position="28"/>
        <end position="288"/>
    </location>
</feature>
<keyword evidence="4" id="KW-1185">Reference proteome</keyword>
<reference evidence="3 4" key="1">
    <citation type="submission" date="2016-10" db="EMBL/GenBank/DDBJ databases">
        <authorList>
            <person name="de Groot N.N."/>
        </authorList>
    </citation>
    <scope>NUCLEOTIDE SEQUENCE [LARGE SCALE GENOMIC DNA]</scope>
    <source>
        <strain evidence="3 4">DSM 22489</strain>
    </source>
</reference>
<name>A0A1H5XXX3_9BACT</name>
<evidence type="ECO:0000313" key="3">
    <source>
        <dbReference type="EMBL" id="SEG16385.1"/>
    </source>
</evidence>
<evidence type="ECO:0000313" key="4">
    <source>
        <dbReference type="Proteomes" id="UP000236728"/>
    </source>
</evidence>
<organism evidence="3 4">
    <name type="scientific">Bryocella elongata</name>
    <dbReference type="NCBI Taxonomy" id="863522"/>
    <lineage>
        <taxon>Bacteria</taxon>
        <taxon>Pseudomonadati</taxon>
        <taxon>Acidobacteriota</taxon>
        <taxon>Terriglobia</taxon>
        <taxon>Terriglobales</taxon>
        <taxon>Acidobacteriaceae</taxon>
        <taxon>Bryocella</taxon>
    </lineage>
</organism>
<dbReference type="Pfam" id="PF12543">
    <property type="entry name" value="DUF3738"/>
    <property type="match status" value="1"/>
</dbReference>
<feature type="signal peptide" evidence="2">
    <location>
        <begin position="1"/>
        <end position="27"/>
    </location>
</feature>
<dbReference type="InterPro" id="IPR017801">
    <property type="entry name" value="DUF3738"/>
</dbReference>
<dbReference type="NCBIfam" id="TIGR03435">
    <property type="entry name" value="Soli_TIGR03435"/>
    <property type="match status" value="1"/>
</dbReference>
<sequence length="288" mass="31491">MRFRLHPETMRMTFLLLALGAAGSATATAQTAAGGPAAAVASPDFDVSTVKTNNTGSGSIRISVHDDMLRADNVVVKMLLEQGFDIRQDQILGLPHWAEVNHYDITAKVVDMTPEQRKGLNKAERMAMMQKLLVERFGVKTHVETRILPRLDLVIAKDGMKLEEFKAPPPVEGGADKPELEKFDPKRGGSMTGSNNELTGTGVEMAPLINFLSNQTHMPVADKTGLKGKYSFHLKWQREDEGAQSGLHDDSLPTIYSAITEQLGLKLESAKGPVQVLVVDHIDLPEEN</sequence>
<proteinExistence type="predicted"/>
<evidence type="ECO:0000256" key="1">
    <source>
        <dbReference type="SAM" id="MobiDB-lite"/>
    </source>
</evidence>